<dbReference type="STRING" id="1382522.W6MIW4"/>
<comment type="cofactor">
    <cofactor evidence="1">
        <name>Zn(2+)</name>
        <dbReference type="ChEBI" id="CHEBI:29105"/>
    </cofactor>
</comment>
<dbReference type="InterPro" id="IPR050072">
    <property type="entry name" value="Peptidase_M20A"/>
</dbReference>
<feature type="signal peptide" evidence="6">
    <location>
        <begin position="1"/>
        <end position="19"/>
    </location>
</feature>
<dbReference type="PANTHER" id="PTHR43808:SF8">
    <property type="entry name" value="PEPTIDASE M20 DIMERISATION DOMAIN-CONTAINING PROTEIN"/>
    <property type="match status" value="1"/>
</dbReference>
<dbReference type="GO" id="GO:0046872">
    <property type="term" value="F:metal ion binding"/>
    <property type="evidence" value="ECO:0007669"/>
    <property type="project" value="UniProtKB-KW"/>
</dbReference>
<evidence type="ECO:0000256" key="5">
    <source>
        <dbReference type="ARBA" id="ARBA00022833"/>
    </source>
</evidence>
<protein>
    <recommendedName>
        <fullName evidence="7">Peptidase M20 dimerisation domain-containing protein</fullName>
    </recommendedName>
</protein>
<reference evidence="8" key="1">
    <citation type="submission" date="2013-12" db="EMBL/GenBank/DDBJ databases">
        <authorList>
            <person name="Genoscope - CEA"/>
        </authorList>
    </citation>
    <scope>NUCLEOTIDE SEQUENCE</scope>
    <source>
        <strain evidence="8">CBS 1993</strain>
    </source>
</reference>
<dbReference type="InterPro" id="IPR011650">
    <property type="entry name" value="Peptidase_M20_dimer"/>
</dbReference>
<dbReference type="OrthoDB" id="3064516at2759"/>
<comment type="similarity">
    <text evidence="2">Belongs to the peptidase M20A family.</text>
</comment>
<evidence type="ECO:0000256" key="3">
    <source>
        <dbReference type="ARBA" id="ARBA00022723"/>
    </source>
</evidence>
<evidence type="ECO:0000256" key="6">
    <source>
        <dbReference type="SAM" id="SignalP"/>
    </source>
</evidence>
<feature type="chain" id="PRO_5004878398" description="Peptidase M20 dimerisation domain-containing protein" evidence="6">
    <location>
        <begin position="20"/>
        <end position="376"/>
    </location>
</feature>
<evidence type="ECO:0000313" key="8">
    <source>
        <dbReference type="EMBL" id="CDK26439.1"/>
    </source>
</evidence>
<dbReference type="SUPFAM" id="SSF53187">
    <property type="entry name" value="Zn-dependent exopeptidases"/>
    <property type="match status" value="1"/>
</dbReference>
<evidence type="ECO:0000259" key="7">
    <source>
        <dbReference type="Pfam" id="PF07687"/>
    </source>
</evidence>
<accession>W6MIW4</accession>
<keyword evidence="5" id="KW-0862">Zinc</keyword>
<dbReference type="InterPro" id="IPR001261">
    <property type="entry name" value="ArgE/DapE_CS"/>
</dbReference>
<organism evidence="8 9">
    <name type="scientific">Kuraishia capsulata CBS 1993</name>
    <dbReference type="NCBI Taxonomy" id="1382522"/>
    <lineage>
        <taxon>Eukaryota</taxon>
        <taxon>Fungi</taxon>
        <taxon>Dikarya</taxon>
        <taxon>Ascomycota</taxon>
        <taxon>Saccharomycotina</taxon>
        <taxon>Pichiomycetes</taxon>
        <taxon>Pichiales</taxon>
        <taxon>Pichiaceae</taxon>
        <taxon>Kuraishia</taxon>
    </lineage>
</organism>
<dbReference type="Gene3D" id="3.30.70.360">
    <property type="match status" value="1"/>
</dbReference>
<dbReference type="SUPFAM" id="SSF55031">
    <property type="entry name" value="Bacterial exopeptidase dimerisation domain"/>
    <property type="match status" value="1"/>
</dbReference>
<dbReference type="InterPro" id="IPR002933">
    <property type="entry name" value="Peptidase_M20"/>
</dbReference>
<dbReference type="CDD" id="cd05652">
    <property type="entry name" value="M20_ArgE_DapE-like_fungal"/>
    <property type="match status" value="1"/>
</dbReference>
<dbReference type="GO" id="GO:0016787">
    <property type="term" value="F:hydrolase activity"/>
    <property type="evidence" value="ECO:0007669"/>
    <property type="project" value="UniProtKB-KW"/>
</dbReference>
<name>W6MIW4_9ASCO</name>
<keyword evidence="3" id="KW-0479">Metal-binding</keyword>
<evidence type="ECO:0000256" key="4">
    <source>
        <dbReference type="ARBA" id="ARBA00022801"/>
    </source>
</evidence>
<dbReference type="Gene3D" id="3.40.630.10">
    <property type="entry name" value="Zn peptidases"/>
    <property type="match status" value="2"/>
</dbReference>
<evidence type="ECO:0000313" key="9">
    <source>
        <dbReference type="Proteomes" id="UP000019384"/>
    </source>
</evidence>
<dbReference type="PANTHER" id="PTHR43808">
    <property type="entry name" value="ACETYLORNITHINE DEACETYLASE"/>
    <property type="match status" value="1"/>
</dbReference>
<dbReference type="RefSeq" id="XP_022458443.1">
    <property type="nucleotide sequence ID" value="XM_022602660.1"/>
</dbReference>
<keyword evidence="4" id="KW-0378">Hydrolase</keyword>
<dbReference type="PROSITE" id="PS00759">
    <property type="entry name" value="ARGE_DAPE_CPG2_2"/>
    <property type="match status" value="1"/>
</dbReference>
<feature type="domain" description="Peptidase M20 dimerisation" evidence="7">
    <location>
        <begin position="196"/>
        <end position="287"/>
    </location>
</feature>
<dbReference type="Proteomes" id="UP000019384">
    <property type="component" value="Unassembled WGS sequence"/>
</dbReference>
<gene>
    <name evidence="8" type="ORF">KUCA_T00002411001</name>
</gene>
<dbReference type="PROSITE" id="PS00758">
    <property type="entry name" value="ARGE_DAPE_CPG2_1"/>
    <property type="match status" value="1"/>
</dbReference>
<keyword evidence="9" id="KW-1185">Reference proteome</keyword>
<dbReference type="InterPro" id="IPR036264">
    <property type="entry name" value="Bact_exopeptidase_dim_dom"/>
</dbReference>
<sequence length="376" mass="40940">MLFKRLLALTALTVPIVSAGWEDRETPLVFSIEQDESELLSLEKKLIEIPSVSKEETLVADFLKGYLEEKGLTVETIPLDDGTGRYNIYAYQGTTRATKVLLTAHIDTVPPYIPFYVEGDRIYGRGSNDCKGSIASQLTALFELQESGAVKEGDVSVLLVVGEEIGGDGMHKASATLGDLWDTVIFGEPTENKLAVGHKGIYMFKVKVTGKAAHSGYPELGIDANRIMIKLAANLYAADWPISETLGETNVNIGTFSGGVAGNVVSPYAEFTTVIRNSADSETIDAIVGNAIGDQEHVDFELVQKNDPVYLNYKVPGFDSFIASYSTDVPFLNGNFTRYLYGPGSILVAHSDHEYVTFDSLKTAVEGYKTLITYSL</sequence>
<proteinExistence type="inferred from homology"/>
<dbReference type="GeneID" id="34519831"/>
<dbReference type="Pfam" id="PF01546">
    <property type="entry name" value="Peptidase_M20"/>
    <property type="match status" value="1"/>
</dbReference>
<reference evidence="8" key="2">
    <citation type="submission" date="2014-02" db="EMBL/GenBank/DDBJ databases">
        <title>Complete DNA sequence of /Kuraishia capsulata/ illustrates novel genomic features among budding yeasts (/Saccharomycotina/).</title>
        <authorList>
            <person name="Morales L."/>
            <person name="Noel B."/>
            <person name="Porcel B."/>
            <person name="Marcet-Houben M."/>
            <person name="Hullo M-F."/>
            <person name="Sacerdot C."/>
            <person name="Tekaia F."/>
            <person name="Leh-Louis V."/>
            <person name="Despons L."/>
            <person name="Khanna V."/>
            <person name="Aury J-M."/>
            <person name="Barbe V."/>
            <person name="Couloux A."/>
            <person name="Labadie K."/>
            <person name="Pelletier E."/>
            <person name="Souciet J-L."/>
            <person name="Boekhout T."/>
            <person name="Gabaldon T."/>
            <person name="Wincker P."/>
            <person name="Dujon B."/>
        </authorList>
    </citation>
    <scope>NUCLEOTIDE SEQUENCE</scope>
    <source>
        <strain evidence="8">CBS 1993</strain>
    </source>
</reference>
<dbReference type="HOGENOM" id="CLU_021802_3_0_1"/>
<evidence type="ECO:0000256" key="2">
    <source>
        <dbReference type="ARBA" id="ARBA00006247"/>
    </source>
</evidence>
<keyword evidence="6" id="KW-0732">Signal</keyword>
<dbReference type="AlphaFoldDB" id="W6MIW4"/>
<dbReference type="Pfam" id="PF07687">
    <property type="entry name" value="M20_dimer"/>
    <property type="match status" value="1"/>
</dbReference>
<dbReference type="EMBL" id="HG793127">
    <property type="protein sequence ID" value="CDK26439.1"/>
    <property type="molecule type" value="Genomic_DNA"/>
</dbReference>
<evidence type="ECO:0000256" key="1">
    <source>
        <dbReference type="ARBA" id="ARBA00001947"/>
    </source>
</evidence>